<comment type="caution">
    <text evidence="1">The sequence shown here is derived from an EMBL/GenBank/DDBJ whole genome shotgun (WGS) entry which is preliminary data.</text>
</comment>
<reference evidence="1 2" key="1">
    <citation type="submission" date="2013-02" db="EMBL/GenBank/DDBJ databases">
        <title>The Genome Sequence of Acinetobacter sp. ANC 3994.</title>
        <authorList>
            <consortium name="The Broad Institute Genome Sequencing Platform"/>
            <consortium name="The Broad Institute Genome Sequencing Center for Infectious Disease"/>
            <person name="Cerqueira G."/>
            <person name="Feldgarden M."/>
            <person name="Courvalin P."/>
            <person name="Perichon B."/>
            <person name="Grillot-Courvalin C."/>
            <person name="Clermont D."/>
            <person name="Rocha E."/>
            <person name="Yoon E.-J."/>
            <person name="Nemec A."/>
            <person name="Walker B."/>
            <person name="Young S.K."/>
            <person name="Zeng Q."/>
            <person name="Gargeya S."/>
            <person name="Fitzgerald M."/>
            <person name="Haas B."/>
            <person name="Abouelleil A."/>
            <person name="Alvarado L."/>
            <person name="Arachchi H.M."/>
            <person name="Berlin A.M."/>
            <person name="Chapman S.B."/>
            <person name="Dewar J."/>
            <person name="Goldberg J."/>
            <person name="Griggs A."/>
            <person name="Gujja S."/>
            <person name="Hansen M."/>
            <person name="Howarth C."/>
            <person name="Imamovic A."/>
            <person name="Larimer J."/>
            <person name="McCowan C."/>
            <person name="Murphy C."/>
            <person name="Neiman D."/>
            <person name="Pearson M."/>
            <person name="Priest M."/>
            <person name="Roberts A."/>
            <person name="Saif S."/>
            <person name="Shea T."/>
            <person name="Sisk P."/>
            <person name="Sykes S."/>
            <person name="Wortman J."/>
            <person name="Nusbaum C."/>
            <person name="Birren B."/>
        </authorList>
    </citation>
    <scope>NUCLEOTIDE SEQUENCE [LARGE SCALE GENOMIC DNA]</scope>
    <source>
        <strain evidence="1 2">ANC 3994</strain>
    </source>
</reference>
<dbReference type="RefSeq" id="WP_004650877.1">
    <property type="nucleotide sequence ID" value="NZ_KB849175.1"/>
</dbReference>
<evidence type="ECO:0000313" key="1">
    <source>
        <dbReference type="EMBL" id="ENU21148.1"/>
    </source>
</evidence>
<gene>
    <name evidence="1" type="ORF">F994_00616</name>
</gene>
<dbReference type="AlphaFoldDB" id="N8QD96"/>
<dbReference type="EMBL" id="APOH01000009">
    <property type="protein sequence ID" value="ENU21148.1"/>
    <property type="molecule type" value="Genomic_DNA"/>
</dbReference>
<dbReference type="eggNOG" id="ENOG50349CS">
    <property type="taxonomic scope" value="Bacteria"/>
</dbReference>
<organism evidence="1 2">
    <name type="scientific">Acinetobacter bohemicus ANC 3994</name>
    <dbReference type="NCBI Taxonomy" id="1217715"/>
    <lineage>
        <taxon>Bacteria</taxon>
        <taxon>Pseudomonadati</taxon>
        <taxon>Pseudomonadota</taxon>
        <taxon>Gammaproteobacteria</taxon>
        <taxon>Moraxellales</taxon>
        <taxon>Moraxellaceae</taxon>
        <taxon>Acinetobacter</taxon>
    </lineage>
</organism>
<dbReference type="Proteomes" id="UP000013086">
    <property type="component" value="Unassembled WGS sequence"/>
</dbReference>
<proteinExistence type="predicted"/>
<accession>N8QD96</accession>
<name>N8QD96_9GAMM</name>
<sequence>MHAQKINSYECVIEEISNSYDVRNLETYYIGRTFNVDRSTGIMSGALKNDYVNKPFIIDPGSKDNGFKVINYLKIGEGLGSGSNVYSLILEEYQSKPIKSFTYMDNAMVFRGNCKNK</sequence>
<evidence type="ECO:0000313" key="2">
    <source>
        <dbReference type="Proteomes" id="UP000013086"/>
    </source>
</evidence>
<dbReference type="HOGENOM" id="CLU_1912549_0_0_6"/>
<protein>
    <submittedName>
        <fullName evidence="1">Uncharacterized protein</fullName>
    </submittedName>
</protein>